<name>A0A6G4A5S4_9BACL</name>
<organism evidence="3">
    <name type="scientific">Paenibacillus sp. SYP-B3998</name>
    <dbReference type="NCBI Taxonomy" id="2678564"/>
    <lineage>
        <taxon>Bacteria</taxon>
        <taxon>Bacillati</taxon>
        <taxon>Bacillota</taxon>
        <taxon>Bacilli</taxon>
        <taxon>Bacillales</taxon>
        <taxon>Paenibacillaceae</taxon>
        <taxon>Paenibacillus</taxon>
    </lineage>
</organism>
<dbReference type="RefSeq" id="WP_163953020.1">
    <property type="nucleotide sequence ID" value="NZ_JAAIKC010000015.1"/>
</dbReference>
<feature type="signal peptide" evidence="2">
    <location>
        <begin position="1"/>
        <end position="30"/>
    </location>
</feature>
<feature type="compositionally biased region" description="Low complexity" evidence="1">
    <location>
        <begin position="146"/>
        <end position="160"/>
    </location>
</feature>
<feature type="compositionally biased region" description="Basic and acidic residues" evidence="1">
    <location>
        <begin position="124"/>
        <end position="138"/>
    </location>
</feature>
<comment type="caution">
    <text evidence="3">The sequence shown here is derived from an EMBL/GenBank/DDBJ whole genome shotgun (WGS) entry which is preliminary data.</text>
</comment>
<feature type="region of interest" description="Disordered" evidence="1">
    <location>
        <begin position="121"/>
        <end position="170"/>
    </location>
</feature>
<keyword evidence="2" id="KW-0732">Signal</keyword>
<dbReference type="EMBL" id="JAAIKC010000015">
    <property type="protein sequence ID" value="NEW09294.1"/>
    <property type="molecule type" value="Genomic_DNA"/>
</dbReference>
<sequence length="266" mass="29068">MKTQWKNRVNQTALAALMVTMALGAGSASAAETGAQEQGHKQFASTITYSATTPFQPAYGSSSLLLQPAIERNYFKLLASTYAPETVGDWKQALEERKQLDAQLPKLTSNFVIMKRAVQANDSENTKSDETASFEGEKLGATLRVTTSAPATSTTPNDTSESSKNKSDSSALIQLERNKYTILPQDLAWTQGQSQALPVETIQASDIMKAEPTEAFKRQQKLTEAIEADDSASIRSLLPELLKDYRNETESLRTLIKNLQTGVSKP</sequence>
<evidence type="ECO:0000256" key="2">
    <source>
        <dbReference type="SAM" id="SignalP"/>
    </source>
</evidence>
<proteinExistence type="predicted"/>
<protein>
    <submittedName>
        <fullName evidence="3">Uncharacterized protein</fullName>
    </submittedName>
</protein>
<reference evidence="3" key="1">
    <citation type="submission" date="2020-02" db="EMBL/GenBank/DDBJ databases">
        <authorList>
            <person name="Shen X.-R."/>
            <person name="Zhang Y.-X."/>
        </authorList>
    </citation>
    <scope>NUCLEOTIDE SEQUENCE</scope>
    <source>
        <strain evidence="3">SYP-B3998</strain>
    </source>
</reference>
<evidence type="ECO:0000313" key="3">
    <source>
        <dbReference type="EMBL" id="NEW09294.1"/>
    </source>
</evidence>
<accession>A0A6G4A5S4</accession>
<feature type="chain" id="PRO_5026266117" evidence="2">
    <location>
        <begin position="31"/>
        <end position="266"/>
    </location>
</feature>
<gene>
    <name evidence="3" type="ORF">GK047_25355</name>
</gene>
<dbReference type="AlphaFoldDB" id="A0A6G4A5S4"/>
<evidence type="ECO:0000256" key="1">
    <source>
        <dbReference type="SAM" id="MobiDB-lite"/>
    </source>
</evidence>